<name>A0ACB5SDU4_9PEZI</name>
<dbReference type="EMBL" id="BSXG01000295">
    <property type="protein sequence ID" value="GME36510.1"/>
    <property type="molecule type" value="Genomic_DNA"/>
</dbReference>
<gene>
    <name evidence="1" type="primary">g9158</name>
    <name evidence="1" type="ORF">NpPPO83_00009158</name>
</gene>
<comment type="caution">
    <text evidence="1">The sequence shown here is derived from an EMBL/GenBank/DDBJ whole genome shotgun (WGS) entry which is preliminary data.</text>
</comment>
<reference evidence="1" key="1">
    <citation type="submission" date="2024-09" db="EMBL/GenBank/DDBJ databases">
        <title>Draft Genome Sequences of Neofusicoccum parvum.</title>
        <authorList>
            <person name="Ashida A."/>
            <person name="Camagna M."/>
            <person name="Tanaka A."/>
            <person name="Takemoto D."/>
        </authorList>
    </citation>
    <scope>NUCLEOTIDE SEQUENCE</scope>
    <source>
        <strain evidence="1">PPO83</strain>
    </source>
</reference>
<protein>
    <submittedName>
        <fullName evidence="1">Bet v i allergen, partial</fullName>
    </submittedName>
</protein>
<evidence type="ECO:0000313" key="2">
    <source>
        <dbReference type="Proteomes" id="UP001165186"/>
    </source>
</evidence>
<evidence type="ECO:0000313" key="1">
    <source>
        <dbReference type="EMBL" id="GME36510.1"/>
    </source>
</evidence>
<proteinExistence type="predicted"/>
<sequence>MSKEEVAKKEVNVVVTEDIKAPIHEVWRHVSSLGTEHLWYLDCTAAQVKSGFGKGAIRVLHFPHGVYTERIEDSDPTTYRFVYRILEPHHIPAKDPVGVIQLKEVEPSVTRASWTSTADSWDEEKKEAARELGQRTYKESFAALRKLCTY</sequence>
<dbReference type="Proteomes" id="UP001165186">
    <property type="component" value="Unassembled WGS sequence"/>
</dbReference>
<keyword evidence="2" id="KW-1185">Reference proteome</keyword>
<accession>A0ACB5SDU4</accession>
<organism evidence="1 2">
    <name type="scientific">Neofusicoccum parvum</name>
    <dbReference type="NCBI Taxonomy" id="310453"/>
    <lineage>
        <taxon>Eukaryota</taxon>
        <taxon>Fungi</taxon>
        <taxon>Dikarya</taxon>
        <taxon>Ascomycota</taxon>
        <taxon>Pezizomycotina</taxon>
        <taxon>Dothideomycetes</taxon>
        <taxon>Dothideomycetes incertae sedis</taxon>
        <taxon>Botryosphaeriales</taxon>
        <taxon>Botryosphaeriaceae</taxon>
        <taxon>Neofusicoccum</taxon>
    </lineage>
</organism>